<name>A0A1N7P3D7_9FLAO</name>
<dbReference type="Proteomes" id="UP000186246">
    <property type="component" value="Unassembled WGS sequence"/>
</dbReference>
<gene>
    <name evidence="1" type="ORF">SAMN05421796_110120</name>
</gene>
<evidence type="ECO:0000313" key="2">
    <source>
        <dbReference type="Proteomes" id="UP000186246"/>
    </source>
</evidence>
<proteinExistence type="predicted"/>
<organism evidence="1 2">
    <name type="scientific">Chryseobacterium piscicola</name>
    <dbReference type="NCBI Taxonomy" id="551459"/>
    <lineage>
        <taxon>Bacteria</taxon>
        <taxon>Pseudomonadati</taxon>
        <taxon>Bacteroidota</taxon>
        <taxon>Flavobacteriia</taxon>
        <taxon>Flavobacteriales</taxon>
        <taxon>Weeksellaceae</taxon>
        <taxon>Chryseobacterium group</taxon>
        <taxon>Chryseobacterium</taxon>
    </lineage>
</organism>
<evidence type="ECO:0000313" key="1">
    <source>
        <dbReference type="EMBL" id="SIT04949.1"/>
    </source>
</evidence>
<sequence length="51" mass="6199">MFYLYANSLLKGVLKDIKRRFIQIKHDFIILSYRFYLNLISTAIFKVINKK</sequence>
<protein>
    <submittedName>
        <fullName evidence="1">Uncharacterized protein</fullName>
    </submittedName>
</protein>
<dbReference type="AlphaFoldDB" id="A0A1N7P3D7"/>
<dbReference type="EMBL" id="FTOJ01000010">
    <property type="protein sequence ID" value="SIT04949.1"/>
    <property type="molecule type" value="Genomic_DNA"/>
</dbReference>
<accession>A0A1N7P3D7</accession>
<reference evidence="2" key="1">
    <citation type="submission" date="2017-01" db="EMBL/GenBank/DDBJ databases">
        <authorList>
            <person name="Varghese N."/>
            <person name="Submissions S."/>
        </authorList>
    </citation>
    <scope>NUCLEOTIDE SEQUENCE [LARGE SCALE GENOMIC DNA]</scope>
    <source>
        <strain evidence="2">DSM 21068</strain>
    </source>
</reference>